<dbReference type="GO" id="GO:0003743">
    <property type="term" value="F:translation initiation factor activity"/>
    <property type="evidence" value="ECO:0007669"/>
    <property type="project" value="UniProtKB-KW"/>
</dbReference>
<dbReference type="FunFam" id="3.40.50.300:FF:000019">
    <property type="entry name" value="Translation initiation factor IF-2"/>
    <property type="match status" value="1"/>
</dbReference>
<dbReference type="AlphaFoldDB" id="A0A0F7SS37"/>
<evidence type="ECO:0000256" key="7">
    <source>
        <dbReference type="ARBA" id="ARBA00023128"/>
    </source>
</evidence>
<feature type="compositionally biased region" description="Polar residues" evidence="11">
    <location>
        <begin position="183"/>
        <end position="195"/>
    </location>
</feature>
<evidence type="ECO:0000256" key="8">
    <source>
        <dbReference type="ARBA" id="ARBA00023134"/>
    </source>
</evidence>
<dbReference type="PANTHER" id="PTHR43381:SF20">
    <property type="entry name" value="TRANSLATION INITIATION FACTOR IF-2, MITOCHONDRIAL"/>
    <property type="match status" value="1"/>
</dbReference>
<evidence type="ECO:0000256" key="6">
    <source>
        <dbReference type="ARBA" id="ARBA00022946"/>
    </source>
</evidence>
<sequence length="908" mass="97013">MWQYPSYYLQTKPGRSVLPSFTISEESPRTTSSVTSCSSAPNRLLGSKNSLSAELWRSNTYSRSPGGYSVRSASSKNGSGGFGSFNNRGGNNGGNTRGGTEGGFGMPGRPSPDAWSSLVSTNKKPAFSAFNSVASWSNANSGAEDKDRKVGGNRGSGMKGKRQGSFSAPPAASDLPPKPSPTPSHSNQPSNQTQNVPRSGSSSPRPQSVPSTDRSSTGKGKGSNNNQSQNQTQKQNRPSSSQPKPRPGLQKKTPSDSNKTNSNSHRKQRVPRGDVYLPYSISVANLSKLVGCSLRRLQYVIKDAGLPHADPTHLISADDASLVVYELGFNPVVDAEKSFDIYPEPAPEDPSSLPLRPPIVTIMGHVDHGKTTLLDTLRKAAVAKGEAGGITQHIGAFSVPIASSTPGEAPRTICFLDTPGHAAFKAMRARGAGVTDIVVLVVAADDGVMPQTREVIQLVKNSPNVQLVVAINKVDKHGANIERIKNELSANNVYLEDFGGDVPAVEVSGMTGQGLDYLMETVSTIAEVAELRAEVDARAEGVILESQVDRGRGTVATVLITRGTLKAGSILVAGQTWCKVRQPQDDKGKPIKKATPGTPLSCSGWKDLPSAGDEVLEASGEEAAKKAVANRIREIQLQAQIRDIDVINDQRRKASEEHMVESQRKKDLKAARRVAFMTGEKMPTPEWMVKDEGKEDEIKGPKELRLVVKGDVSGTVEAVVSTLESIGNAEAKVRIISSGVGDVTPGDVSMAQTVGATIVGFSVKCDRQTANQAAVSSVPVYLEGVIYRLVEEVVSRCSDLLTPIIEVKVLGEALCQQIFEITLPNRTVSKIAGCRVNNGLVSKGEKMRVLRKGEEVFVGPILTLKQVKKDVTEIRKGSECGIQLVGFQDLEEGDVLQSVQILEKKRSL</sequence>
<protein>
    <recommendedName>
        <fullName evidence="10">Translation initiation factor IF-2, mitochondrial</fullName>
    </recommendedName>
</protein>
<feature type="compositionally biased region" description="Gly residues" evidence="11">
    <location>
        <begin position="90"/>
        <end position="106"/>
    </location>
</feature>
<comment type="function">
    <text evidence="9">One of the essential components for the initiation of protein synthesis. Protects formylmethionyl-tRNA from spontaneous hydrolysis and promotes its binding to the 30S ribosomal subunits. Also involved in the hydrolysis of GTP during the formation of the 70S ribosomal complex.</text>
</comment>
<dbReference type="SUPFAM" id="SSF52540">
    <property type="entry name" value="P-loop containing nucleoside triphosphate hydrolases"/>
    <property type="match status" value="1"/>
</dbReference>
<dbReference type="Pfam" id="PF11987">
    <property type="entry name" value="IF-2"/>
    <property type="match status" value="1"/>
</dbReference>
<keyword evidence="3 13" id="KW-0396">Initiation factor</keyword>
<dbReference type="PANTHER" id="PTHR43381">
    <property type="entry name" value="TRANSLATION INITIATION FACTOR IF-2-RELATED"/>
    <property type="match status" value="1"/>
</dbReference>
<dbReference type="InterPro" id="IPR000178">
    <property type="entry name" value="TF_IF2_bacterial-like"/>
</dbReference>
<dbReference type="FunFam" id="3.40.50.10050:FF:000001">
    <property type="entry name" value="Translation initiation factor IF-2"/>
    <property type="match status" value="1"/>
</dbReference>
<evidence type="ECO:0000256" key="11">
    <source>
        <dbReference type="SAM" id="MobiDB-lite"/>
    </source>
</evidence>
<dbReference type="GO" id="GO:0003924">
    <property type="term" value="F:GTPase activity"/>
    <property type="evidence" value="ECO:0007669"/>
    <property type="project" value="InterPro"/>
</dbReference>
<dbReference type="Gene3D" id="2.40.30.10">
    <property type="entry name" value="Translation factors"/>
    <property type="match status" value="2"/>
</dbReference>
<dbReference type="FunFam" id="2.40.30.10:FF:000007">
    <property type="entry name" value="Translation initiation factor IF-2"/>
    <property type="match status" value="1"/>
</dbReference>
<dbReference type="NCBIfam" id="TIGR00231">
    <property type="entry name" value="small_GTP"/>
    <property type="match status" value="1"/>
</dbReference>
<dbReference type="InterPro" id="IPR009000">
    <property type="entry name" value="Transl_B-barrel_sf"/>
</dbReference>
<keyword evidence="5" id="KW-0648">Protein biosynthesis</keyword>
<keyword evidence="4" id="KW-0547">Nucleotide-binding</keyword>
<dbReference type="InterPro" id="IPR005225">
    <property type="entry name" value="Small_GTP-bd"/>
</dbReference>
<dbReference type="InterPro" id="IPR000795">
    <property type="entry name" value="T_Tr_GTP-bd_dom"/>
</dbReference>
<dbReference type="PRINTS" id="PR00315">
    <property type="entry name" value="ELONGATNFCT"/>
</dbReference>
<keyword evidence="8" id="KW-0342">GTP-binding</keyword>
<proteinExistence type="inferred from homology"/>
<dbReference type="Gene3D" id="3.40.50.300">
    <property type="entry name" value="P-loop containing nucleotide triphosphate hydrolases"/>
    <property type="match status" value="1"/>
</dbReference>
<dbReference type="InterPro" id="IPR023115">
    <property type="entry name" value="TIF_IF2_dom3"/>
</dbReference>
<dbReference type="FunFam" id="2.40.30.10:FF:000008">
    <property type="entry name" value="Translation initiation factor IF-2"/>
    <property type="match status" value="1"/>
</dbReference>
<dbReference type="GO" id="GO:0005739">
    <property type="term" value="C:mitochondrion"/>
    <property type="evidence" value="ECO:0007669"/>
    <property type="project" value="UniProtKB-SubCell"/>
</dbReference>
<evidence type="ECO:0000313" key="13">
    <source>
        <dbReference type="EMBL" id="CED82828.1"/>
    </source>
</evidence>
<dbReference type="SUPFAM" id="SSF50447">
    <property type="entry name" value="Translation proteins"/>
    <property type="match status" value="2"/>
</dbReference>
<name>A0A0F7SS37_PHARH</name>
<reference evidence="13" key="1">
    <citation type="submission" date="2014-08" db="EMBL/GenBank/DDBJ databases">
        <authorList>
            <person name="Sharma Rahul"/>
            <person name="Thines Marco"/>
        </authorList>
    </citation>
    <scope>NUCLEOTIDE SEQUENCE</scope>
</reference>
<dbReference type="PROSITE" id="PS51722">
    <property type="entry name" value="G_TR_2"/>
    <property type="match status" value="1"/>
</dbReference>
<evidence type="ECO:0000256" key="5">
    <source>
        <dbReference type="ARBA" id="ARBA00022917"/>
    </source>
</evidence>
<dbReference type="CDD" id="cd03702">
    <property type="entry name" value="IF2_mtIF2_II"/>
    <property type="match status" value="1"/>
</dbReference>
<feature type="domain" description="Tr-type G" evidence="12">
    <location>
        <begin position="355"/>
        <end position="532"/>
    </location>
</feature>
<evidence type="ECO:0000256" key="1">
    <source>
        <dbReference type="ARBA" id="ARBA00004173"/>
    </source>
</evidence>
<organism evidence="13">
    <name type="scientific">Phaffia rhodozyma</name>
    <name type="common">Yeast</name>
    <name type="synonym">Xanthophyllomyces dendrorhous</name>
    <dbReference type="NCBI Taxonomy" id="264483"/>
    <lineage>
        <taxon>Eukaryota</taxon>
        <taxon>Fungi</taxon>
        <taxon>Dikarya</taxon>
        <taxon>Basidiomycota</taxon>
        <taxon>Agaricomycotina</taxon>
        <taxon>Tremellomycetes</taxon>
        <taxon>Cystofilobasidiales</taxon>
        <taxon>Mrakiaceae</taxon>
        <taxon>Phaffia</taxon>
    </lineage>
</organism>
<dbReference type="InterPro" id="IPR027417">
    <property type="entry name" value="P-loop_NTPase"/>
</dbReference>
<dbReference type="Pfam" id="PF22042">
    <property type="entry name" value="EF-G_D2"/>
    <property type="match status" value="1"/>
</dbReference>
<dbReference type="SUPFAM" id="SSF52156">
    <property type="entry name" value="Initiation factor IF2/eIF5b, domain 3"/>
    <property type="match status" value="1"/>
</dbReference>
<dbReference type="InterPro" id="IPR036925">
    <property type="entry name" value="TIF_IF2_dom3_sf"/>
</dbReference>
<evidence type="ECO:0000259" key="12">
    <source>
        <dbReference type="PROSITE" id="PS51722"/>
    </source>
</evidence>
<evidence type="ECO:0000256" key="10">
    <source>
        <dbReference type="ARBA" id="ARBA00044200"/>
    </source>
</evidence>
<dbReference type="EMBL" id="LN483142">
    <property type="protein sequence ID" value="CED82828.1"/>
    <property type="molecule type" value="Genomic_DNA"/>
</dbReference>
<keyword evidence="7" id="KW-0496">Mitochondrion</keyword>
<evidence type="ECO:0000256" key="3">
    <source>
        <dbReference type="ARBA" id="ARBA00022540"/>
    </source>
</evidence>
<dbReference type="CDD" id="cd01887">
    <property type="entry name" value="IF2_eIF5B"/>
    <property type="match status" value="1"/>
</dbReference>
<dbReference type="HAMAP" id="MF_00100_B">
    <property type="entry name" value="IF_2_B"/>
    <property type="match status" value="1"/>
</dbReference>
<keyword evidence="6" id="KW-0809">Transit peptide</keyword>
<evidence type="ECO:0000256" key="2">
    <source>
        <dbReference type="ARBA" id="ARBA00007733"/>
    </source>
</evidence>
<feature type="region of interest" description="Disordered" evidence="11">
    <location>
        <begin position="24"/>
        <end position="45"/>
    </location>
</feature>
<feature type="compositionally biased region" description="Low complexity" evidence="11">
    <location>
        <begin position="196"/>
        <end position="236"/>
    </location>
</feature>
<dbReference type="Pfam" id="PF00009">
    <property type="entry name" value="GTP_EFTU"/>
    <property type="match status" value="1"/>
</dbReference>
<feature type="region of interest" description="Disordered" evidence="11">
    <location>
        <begin position="61"/>
        <end position="119"/>
    </location>
</feature>
<comment type="similarity">
    <text evidence="2">Belongs to the TRAFAC class translation factor GTPase superfamily. Classic translation factor GTPase family. IF-2 subfamily.</text>
</comment>
<feature type="region of interest" description="Disordered" evidence="11">
    <location>
        <begin position="137"/>
        <end position="271"/>
    </location>
</feature>
<comment type="subcellular location">
    <subcellularLocation>
        <location evidence="1">Mitochondrion</location>
    </subcellularLocation>
</comment>
<dbReference type="InterPro" id="IPR053905">
    <property type="entry name" value="EF-G-like_DII"/>
</dbReference>
<evidence type="ECO:0000256" key="4">
    <source>
        <dbReference type="ARBA" id="ARBA00022741"/>
    </source>
</evidence>
<evidence type="ECO:0000256" key="9">
    <source>
        <dbReference type="ARBA" id="ARBA00025162"/>
    </source>
</evidence>
<dbReference type="Gene3D" id="3.40.50.10050">
    <property type="entry name" value="Translation initiation factor IF- 2, domain 3"/>
    <property type="match status" value="1"/>
</dbReference>
<dbReference type="CDD" id="cd03692">
    <property type="entry name" value="mtIF2_IVc"/>
    <property type="match status" value="1"/>
</dbReference>
<dbReference type="GO" id="GO:0005525">
    <property type="term" value="F:GTP binding"/>
    <property type="evidence" value="ECO:0007669"/>
    <property type="project" value="UniProtKB-KW"/>
</dbReference>
<dbReference type="InterPro" id="IPR044145">
    <property type="entry name" value="IF2_II"/>
</dbReference>
<accession>A0A0F7SS37</accession>
<dbReference type="InterPro" id="IPR015760">
    <property type="entry name" value="TIF_IF2"/>
</dbReference>